<dbReference type="AlphaFoldDB" id="A0A1Q9DPN3"/>
<sequence length="688" mass="74181">MTATFCAASPSCFTLLPAMPIPLPQSATARANFSLRHGGLGLRSAAEHAPAAYFASWADSLVALRVREPDSCHIVARLLDDATSGPSLPRCLSSLAGAVHLLRDTGFQPPAFADLPLQPPARLANPDEPVDTSRSWQRPASRAIDDSTAGRFRAMLDPPSLALLESECGPFASRVLTASPSCHELTLDSPVFRALLLRRLRCPCLSTKQLVAAAVLSTLSVTTALLAPVLASCAPSRACCCPCLPRGWGYDLDIHPERLDDRRIEAFAHVYSAFLLIALLRPPCTALSMDPQLQHIERDIGDWHVAVITLLLMAVQPDIGNNIDFVADVCIAAEACEMCADDRGVDRELGAVPQRQAVGDYFDATCITDKYIDDQSAAYLGVLAGAVQSHLRQAGYDGPDCQSKLALRSLQHLAPLPTHLARPNSKYVAQKRWARKKRQGDDVNIVEEQPGNDFHLSQYTSKGGAGTPMTSCSAGTGPFFECQPGCPSPTHLDPCNAAHRCLAWCRKAFAAPAATLPRQSSDVSHIVAYCAWASSREAMHMSARSSTMPMEAHHQQGRTFVLSPQEAMPHSASTKSTTVTDRRMLAHMQQRPQKSSKNTGKFSDTCTDEAALSRARKKCRGQGINLLVAFALSDAADIGITKLITAHRNRMKRDSPPGDDFNKTGWRSGARSTNGSALAAFKSEVCIG</sequence>
<evidence type="ECO:0000313" key="3">
    <source>
        <dbReference type="Proteomes" id="UP000186817"/>
    </source>
</evidence>
<keyword evidence="3" id="KW-1185">Reference proteome</keyword>
<dbReference type="EMBL" id="LSRX01000445">
    <property type="protein sequence ID" value="OLP97133.1"/>
    <property type="molecule type" value="Genomic_DNA"/>
</dbReference>
<proteinExistence type="predicted"/>
<protein>
    <submittedName>
        <fullName evidence="2">Uncharacterized protein</fullName>
    </submittedName>
</protein>
<evidence type="ECO:0000313" key="2">
    <source>
        <dbReference type="EMBL" id="OLP97133.1"/>
    </source>
</evidence>
<feature type="region of interest" description="Disordered" evidence="1">
    <location>
        <begin position="650"/>
        <end position="672"/>
    </location>
</feature>
<name>A0A1Q9DPN3_SYMMI</name>
<evidence type="ECO:0000256" key="1">
    <source>
        <dbReference type="SAM" id="MobiDB-lite"/>
    </source>
</evidence>
<feature type="compositionally biased region" description="Basic and acidic residues" evidence="1">
    <location>
        <begin position="652"/>
        <end position="662"/>
    </location>
</feature>
<comment type="caution">
    <text evidence="2">The sequence shown here is derived from an EMBL/GenBank/DDBJ whole genome shotgun (WGS) entry which is preliminary data.</text>
</comment>
<dbReference type="Proteomes" id="UP000186817">
    <property type="component" value="Unassembled WGS sequence"/>
</dbReference>
<feature type="region of interest" description="Disordered" evidence="1">
    <location>
        <begin position="122"/>
        <end position="142"/>
    </location>
</feature>
<organism evidence="2 3">
    <name type="scientific">Symbiodinium microadriaticum</name>
    <name type="common">Dinoflagellate</name>
    <name type="synonym">Zooxanthella microadriatica</name>
    <dbReference type="NCBI Taxonomy" id="2951"/>
    <lineage>
        <taxon>Eukaryota</taxon>
        <taxon>Sar</taxon>
        <taxon>Alveolata</taxon>
        <taxon>Dinophyceae</taxon>
        <taxon>Suessiales</taxon>
        <taxon>Symbiodiniaceae</taxon>
        <taxon>Symbiodinium</taxon>
    </lineage>
</organism>
<gene>
    <name evidence="2" type="ORF">AK812_SmicGene20564</name>
</gene>
<reference evidence="2 3" key="1">
    <citation type="submission" date="2016-02" db="EMBL/GenBank/DDBJ databases">
        <title>Genome analysis of coral dinoflagellate symbionts highlights evolutionary adaptations to a symbiotic lifestyle.</title>
        <authorList>
            <person name="Aranda M."/>
            <person name="Li Y."/>
            <person name="Liew Y.J."/>
            <person name="Baumgarten S."/>
            <person name="Simakov O."/>
            <person name="Wilson M."/>
            <person name="Piel J."/>
            <person name="Ashoor H."/>
            <person name="Bougouffa S."/>
            <person name="Bajic V.B."/>
            <person name="Ryu T."/>
            <person name="Ravasi T."/>
            <person name="Bayer T."/>
            <person name="Micklem G."/>
            <person name="Kim H."/>
            <person name="Bhak J."/>
            <person name="Lajeunesse T.C."/>
            <person name="Voolstra C.R."/>
        </authorList>
    </citation>
    <scope>NUCLEOTIDE SEQUENCE [LARGE SCALE GENOMIC DNA]</scope>
    <source>
        <strain evidence="2 3">CCMP2467</strain>
    </source>
</reference>
<accession>A0A1Q9DPN3</accession>